<gene>
    <name evidence="3" type="ORF">NCTC13292_03247</name>
</gene>
<dbReference type="RefSeq" id="WP_115222911.1">
    <property type="nucleotide sequence ID" value="NZ_UGOA01000003.1"/>
</dbReference>
<evidence type="ECO:0000256" key="1">
    <source>
        <dbReference type="NCBIfam" id="TIGR00697"/>
    </source>
</evidence>
<proteinExistence type="predicted"/>
<keyword evidence="4" id="KW-1185">Reference proteome</keyword>
<evidence type="ECO:0000313" key="4">
    <source>
        <dbReference type="Proteomes" id="UP000254677"/>
    </source>
</evidence>
<keyword evidence="2" id="KW-1133">Transmembrane helix</keyword>
<dbReference type="OrthoDB" id="9805479at2"/>
<keyword evidence="2" id="KW-0472">Membrane</keyword>
<dbReference type="NCBIfam" id="TIGR00697">
    <property type="entry name" value="queuosine precursor transporter"/>
    <property type="match status" value="1"/>
</dbReference>
<feature type="transmembrane region" description="Helical" evidence="2">
    <location>
        <begin position="60"/>
        <end position="77"/>
    </location>
</feature>
<name>A0A378KMU9_9GAMM</name>
<dbReference type="InterPro" id="IPR003744">
    <property type="entry name" value="YhhQ"/>
</dbReference>
<dbReference type="PANTHER" id="PTHR34300">
    <property type="entry name" value="QUEUOSINE PRECURSOR TRANSPORTER-RELATED"/>
    <property type="match status" value="1"/>
</dbReference>
<feature type="transmembrane region" description="Helical" evidence="2">
    <location>
        <begin position="26"/>
        <end position="48"/>
    </location>
</feature>
<dbReference type="AlphaFoldDB" id="A0A378KMU9"/>
<dbReference type="Proteomes" id="UP000254677">
    <property type="component" value="Unassembled WGS sequence"/>
</dbReference>
<dbReference type="Pfam" id="PF02592">
    <property type="entry name" value="Vut_1"/>
    <property type="match status" value="1"/>
</dbReference>
<evidence type="ECO:0000313" key="3">
    <source>
        <dbReference type="EMBL" id="STX84895.1"/>
    </source>
</evidence>
<evidence type="ECO:0000256" key="2">
    <source>
        <dbReference type="SAM" id="Phobius"/>
    </source>
</evidence>
<reference evidence="3 4" key="1">
    <citation type="submission" date="2018-06" db="EMBL/GenBank/DDBJ databases">
        <authorList>
            <consortium name="Pathogen Informatics"/>
            <person name="Doyle S."/>
        </authorList>
    </citation>
    <scope>NUCLEOTIDE SEQUENCE [LARGE SCALE GENOMIC DNA]</scope>
    <source>
        <strain evidence="3 4">NCTC13292</strain>
    </source>
</reference>
<keyword evidence="2" id="KW-0812">Transmembrane</keyword>
<sequence length="252" mass="28570">MANISFDNEQINLHKNNSYSVTNNPLGYQCLVLLSMLYVALMLCNAILTNRYLGGDNLYVLGGTLTSPFVFLLDNVIAELYGFKMTRSVIFFGIIAQSFFVVICLLVTHAPQPSFFTGNESYSQILGWPLLRIHLSGCIAYLFAMLLNSRILTQWKVLHKGEKFWLRCLGACTISEALYSFIAILLMELNSIPLGYILKVVVISYLIKMGYNLILSFPSQLLVNHIRNITGIDVYDFDVRFTPIAYQQIYRG</sequence>
<dbReference type="PANTHER" id="PTHR34300:SF2">
    <property type="entry name" value="QUEUOSINE PRECURSOR TRANSPORTER-RELATED"/>
    <property type="match status" value="1"/>
</dbReference>
<accession>A0A378KMU9</accession>
<feature type="transmembrane region" description="Helical" evidence="2">
    <location>
        <begin position="89"/>
        <end position="110"/>
    </location>
</feature>
<protein>
    <recommendedName>
        <fullName evidence="1">Queuosine precursor transporter</fullName>
    </recommendedName>
</protein>
<feature type="transmembrane region" description="Helical" evidence="2">
    <location>
        <begin position="164"/>
        <end position="187"/>
    </location>
</feature>
<organism evidence="3 4">
    <name type="scientific">Legionella donaldsonii</name>
    <dbReference type="NCBI Taxonomy" id="45060"/>
    <lineage>
        <taxon>Bacteria</taxon>
        <taxon>Pseudomonadati</taxon>
        <taxon>Pseudomonadota</taxon>
        <taxon>Gammaproteobacteria</taxon>
        <taxon>Legionellales</taxon>
        <taxon>Legionellaceae</taxon>
        <taxon>Legionella</taxon>
    </lineage>
</organism>
<dbReference type="EMBL" id="UGOA01000003">
    <property type="protein sequence ID" value="STX84895.1"/>
    <property type="molecule type" value="Genomic_DNA"/>
</dbReference>
<feature type="transmembrane region" description="Helical" evidence="2">
    <location>
        <begin position="130"/>
        <end position="152"/>
    </location>
</feature>